<evidence type="ECO:0000313" key="2">
    <source>
        <dbReference type="EMBL" id="PEN11112.1"/>
    </source>
</evidence>
<protein>
    <submittedName>
        <fullName evidence="2">Uncharacterized protein</fullName>
    </submittedName>
</protein>
<proteinExistence type="predicted"/>
<feature type="compositionally biased region" description="Basic and acidic residues" evidence="1">
    <location>
        <begin position="107"/>
        <end position="116"/>
    </location>
</feature>
<dbReference type="RefSeq" id="WP_098079074.1">
    <property type="nucleotide sequence ID" value="NZ_PDEQ01000012.1"/>
</dbReference>
<accession>A0A2A8CTT5</accession>
<evidence type="ECO:0000313" key="3">
    <source>
        <dbReference type="Proteomes" id="UP000220102"/>
    </source>
</evidence>
<feature type="region of interest" description="Disordered" evidence="1">
    <location>
        <begin position="107"/>
        <end position="134"/>
    </location>
</feature>
<dbReference type="Proteomes" id="UP000220102">
    <property type="component" value="Unassembled WGS sequence"/>
</dbReference>
<keyword evidence="3" id="KW-1185">Reference proteome</keyword>
<gene>
    <name evidence="2" type="ORF">CRI94_16975</name>
</gene>
<dbReference type="AlphaFoldDB" id="A0A2A8CTT5"/>
<sequence length="134" mass="15165">MSSSSLFPSSTDTESLSVNLPTEYAEWIQAQAEYNDVSAGAVIRQLVDNQRMRDREEVTPNSADEKEESVADNLRSASERLRELVDRAESLDDKPDDVLERIESRLQTQIEKDRNKSNPPISDDAPSMFDLMDD</sequence>
<comment type="caution">
    <text evidence="2">The sequence shown here is derived from an EMBL/GenBank/DDBJ whole genome shotgun (WGS) entry which is preliminary data.</text>
</comment>
<feature type="region of interest" description="Disordered" evidence="1">
    <location>
        <begin position="51"/>
        <end position="75"/>
    </location>
</feature>
<evidence type="ECO:0000256" key="1">
    <source>
        <dbReference type="SAM" id="MobiDB-lite"/>
    </source>
</evidence>
<dbReference type="EMBL" id="PDEQ01000012">
    <property type="protein sequence ID" value="PEN11112.1"/>
    <property type="molecule type" value="Genomic_DNA"/>
</dbReference>
<name>A0A2A8CTT5_9BACT</name>
<reference evidence="2 3" key="1">
    <citation type="submission" date="2017-10" db="EMBL/GenBank/DDBJ databases">
        <title>Draft genome of Longibacter Salinarum.</title>
        <authorList>
            <person name="Goh K.M."/>
            <person name="Shamsir M.S."/>
            <person name="Lim S.W."/>
        </authorList>
    </citation>
    <scope>NUCLEOTIDE SEQUENCE [LARGE SCALE GENOMIC DNA]</scope>
    <source>
        <strain evidence="2 3">KCTC 52045</strain>
    </source>
</reference>
<organism evidence="2 3">
    <name type="scientific">Longibacter salinarum</name>
    <dbReference type="NCBI Taxonomy" id="1850348"/>
    <lineage>
        <taxon>Bacteria</taxon>
        <taxon>Pseudomonadati</taxon>
        <taxon>Rhodothermota</taxon>
        <taxon>Rhodothermia</taxon>
        <taxon>Rhodothermales</taxon>
        <taxon>Salisaetaceae</taxon>
        <taxon>Longibacter</taxon>
    </lineage>
</organism>